<sequence length="247" mass="26203">MASIPHGTTINAQCFNPAVTSPGAPSFPPVGITPIIIQGKTPRRFASQNIGDVDSRRLPQDLAEYEKAGTITQETLNNPNSTLLNANKGKNILEHTTFEVSTVPKAPELGGGTSNIGFNVGTDGGKINPATPARRSGNANAATTTAQYWISTIRAKIDLTPYSHSTVPSCPEKKPRIVSPVSLGPRDAVPRFTVDFTVPSPKTITVEYTQIQYSQMVVLDFNGLSWPHVSVATLAPNGQALSEVIAG</sequence>
<evidence type="ECO:0000313" key="1">
    <source>
        <dbReference type="EMBL" id="KAH6887092.1"/>
    </source>
</evidence>
<reference evidence="1 2" key="1">
    <citation type="journal article" date="2021" name="Nat. Commun.">
        <title>Genetic determinants of endophytism in the Arabidopsis root mycobiome.</title>
        <authorList>
            <person name="Mesny F."/>
            <person name="Miyauchi S."/>
            <person name="Thiergart T."/>
            <person name="Pickel B."/>
            <person name="Atanasova L."/>
            <person name="Karlsson M."/>
            <person name="Huettel B."/>
            <person name="Barry K.W."/>
            <person name="Haridas S."/>
            <person name="Chen C."/>
            <person name="Bauer D."/>
            <person name="Andreopoulos W."/>
            <person name="Pangilinan J."/>
            <person name="LaButti K."/>
            <person name="Riley R."/>
            <person name="Lipzen A."/>
            <person name="Clum A."/>
            <person name="Drula E."/>
            <person name="Henrissat B."/>
            <person name="Kohler A."/>
            <person name="Grigoriev I.V."/>
            <person name="Martin F.M."/>
            <person name="Hacquard S."/>
        </authorList>
    </citation>
    <scope>NUCLEOTIDE SEQUENCE [LARGE SCALE GENOMIC DNA]</scope>
    <source>
        <strain evidence="1 2">MPI-CAGE-CH-0241</strain>
    </source>
</reference>
<name>A0A9P8W274_9HYPO</name>
<dbReference type="Proteomes" id="UP000777438">
    <property type="component" value="Unassembled WGS sequence"/>
</dbReference>
<dbReference type="AlphaFoldDB" id="A0A9P8W274"/>
<proteinExistence type="predicted"/>
<comment type="caution">
    <text evidence="1">The sequence shown here is derived from an EMBL/GenBank/DDBJ whole genome shotgun (WGS) entry which is preliminary data.</text>
</comment>
<dbReference type="EMBL" id="JAGPYM010000015">
    <property type="protein sequence ID" value="KAH6887092.1"/>
    <property type="molecule type" value="Genomic_DNA"/>
</dbReference>
<protein>
    <submittedName>
        <fullName evidence="1">Uncharacterized protein</fullName>
    </submittedName>
</protein>
<dbReference type="OrthoDB" id="1933717at2759"/>
<gene>
    <name evidence="1" type="ORF">B0T10DRAFT_490693</name>
</gene>
<accession>A0A9P8W274</accession>
<organism evidence="1 2">
    <name type="scientific">Thelonectria olida</name>
    <dbReference type="NCBI Taxonomy" id="1576542"/>
    <lineage>
        <taxon>Eukaryota</taxon>
        <taxon>Fungi</taxon>
        <taxon>Dikarya</taxon>
        <taxon>Ascomycota</taxon>
        <taxon>Pezizomycotina</taxon>
        <taxon>Sordariomycetes</taxon>
        <taxon>Hypocreomycetidae</taxon>
        <taxon>Hypocreales</taxon>
        <taxon>Nectriaceae</taxon>
        <taxon>Thelonectria</taxon>
    </lineage>
</organism>
<evidence type="ECO:0000313" key="2">
    <source>
        <dbReference type="Proteomes" id="UP000777438"/>
    </source>
</evidence>
<keyword evidence="2" id="KW-1185">Reference proteome</keyword>